<gene>
    <name evidence="7" type="ORF">QO033_11770</name>
</gene>
<keyword evidence="3 6" id="KW-0812">Transmembrane</keyword>
<dbReference type="PANTHER" id="PTHR33545:SF5">
    <property type="entry name" value="UPF0750 MEMBRANE PROTEIN YITT"/>
    <property type="match status" value="1"/>
</dbReference>
<protein>
    <submittedName>
        <fullName evidence="7">YitT family protein</fullName>
    </submittedName>
</protein>
<keyword evidence="4 6" id="KW-1133">Transmembrane helix</keyword>
<feature type="transmembrane region" description="Helical" evidence="6">
    <location>
        <begin position="92"/>
        <end position="113"/>
    </location>
</feature>
<accession>A0ABT7F190</accession>
<sequence length="210" mass="22345">MTMQTNVQTTVQKSVDHSALDDVQGLGLGIFLSGIGIYVLTSAGLITGQTAGVAVILSYLTGWSFGAMFFLINIPFYLLAYRRLGLEFTVKSALSVTLLSVMTELLPLGWTVGPMSQPLAALIFGAATGLGLLALFRHKGSLGGLGVVALLVQDTTGFRAGYVQLIVDAVIFSIGIFLFPGETVLWSLLGALALNMVIAFNHRRDRYVAT</sequence>
<feature type="transmembrane region" description="Helical" evidence="6">
    <location>
        <begin position="119"/>
        <end position="136"/>
    </location>
</feature>
<dbReference type="PANTHER" id="PTHR33545">
    <property type="entry name" value="UPF0750 MEMBRANE PROTEIN YITT-RELATED"/>
    <property type="match status" value="1"/>
</dbReference>
<evidence type="ECO:0000256" key="2">
    <source>
        <dbReference type="ARBA" id="ARBA00022475"/>
    </source>
</evidence>
<dbReference type="InterPro" id="IPR051461">
    <property type="entry name" value="UPF0750_membrane"/>
</dbReference>
<feature type="transmembrane region" description="Helical" evidence="6">
    <location>
        <begin position="184"/>
        <end position="201"/>
    </location>
</feature>
<proteinExistence type="predicted"/>
<dbReference type="InterPro" id="IPR003740">
    <property type="entry name" value="YitT"/>
</dbReference>
<feature type="transmembrane region" description="Helical" evidence="6">
    <location>
        <begin position="157"/>
        <end position="178"/>
    </location>
</feature>
<evidence type="ECO:0000313" key="7">
    <source>
        <dbReference type="EMBL" id="MDK3018357.1"/>
    </source>
</evidence>
<evidence type="ECO:0000256" key="3">
    <source>
        <dbReference type="ARBA" id="ARBA00022692"/>
    </source>
</evidence>
<comment type="caution">
    <text evidence="7">The sequence shown here is derived from an EMBL/GenBank/DDBJ whole genome shotgun (WGS) entry which is preliminary data.</text>
</comment>
<feature type="transmembrane region" description="Helical" evidence="6">
    <location>
        <begin position="53"/>
        <end position="80"/>
    </location>
</feature>
<evidence type="ECO:0000256" key="4">
    <source>
        <dbReference type="ARBA" id="ARBA00022989"/>
    </source>
</evidence>
<keyword evidence="8" id="KW-1185">Reference proteome</keyword>
<dbReference type="Proteomes" id="UP001243757">
    <property type="component" value="Unassembled WGS sequence"/>
</dbReference>
<evidence type="ECO:0000313" key="8">
    <source>
        <dbReference type="Proteomes" id="UP001243757"/>
    </source>
</evidence>
<dbReference type="Pfam" id="PF02588">
    <property type="entry name" value="YitT_membrane"/>
    <property type="match status" value="1"/>
</dbReference>
<dbReference type="RefSeq" id="WP_284481171.1">
    <property type="nucleotide sequence ID" value="NZ_JASNJD010000007.1"/>
</dbReference>
<keyword evidence="5 6" id="KW-0472">Membrane</keyword>
<dbReference type="EMBL" id="JASNJD010000007">
    <property type="protein sequence ID" value="MDK3018357.1"/>
    <property type="molecule type" value="Genomic_DNA"/>
</dbReference>
<comment type="subcellular location">
    <subcellularLocation>
        <location evidence="1">Cell membrane</location>
        <topology evidence="1">Multi-pass membrane protein</topology>
    </subcellularLocation>
</comment>
<evidence type="ECO:0000256" key="6">
    <source>
        <dbReference type="SAM" id="Phobius"/>
    </source>
</evidence>
<feature type="transmembrane region" description="Helical" evidence="6">
    <location>
        <begin position="26"/>
        <end position="47"/>
    </location>
</feature>
<evidence type="ECO:0000256" key="1">
    <source>
        <dbReference type="ARBA" id="ARBA00004651"/>
    </source>
</evidence>
<organism evidence="7 8">
    <name type="scientific">Pseudodonghicola flavimaris</name>
    <dbReference type="NCBI Taxonomy" id="3050036"/>
    <lineage>
        <taxon>Bacteria</taxon>
        <taxon>Pseudomonadati</taxon>
        <taxon>Pseudomonadota</taxon>
        <taxon>Alphaproteobacteria</taxon>
        <taxon>Rhodobacterales</taxon>
        <taxon>Paracoccaceae</taxon>
        <taxon>Pseudodonghicola</taxon>
    </lineage>
</organism>
<reference evidence="7 8" key="1">
    <citation type="submission" date="2023-05" db="EMBL/GenBank/DDBJ databases">
        <title>Pseudodonghicola sp. nov.</title>
        <authorList>
            <person name="Huang J."/>
        </authorList>
    </citation>
    <scope>NUCLEOTIDE SEQUENCE [LARGE SCALE GENOMIC DNA]</scope>
    <source>
        <strain evidence="7 8">IC7</strain>
    </source>
</reference>
<name>A0ABT7F190_9RHOB</name>
<evidence type="ECO:0000256" key="5">
    <source>
        <dbReference type="ARBA" id="ARBA00023136"/>
    </source>
</evidence>
<keyword evidence="2" id="KW-1003">Cell membrane</keyword>